<evidence type="ECO:0000256" key="1">
    <source>
        <dbReference type="SAM" id="MobiDB-lite"/>
    </source>
</evidence>
<reference evidence="2 3" key="1">
    <citation type="journal article" date="2017" name="Mol. Biol. Evol.">
        <title>The 4-celled Tetrabaena socialis nuclear genome reveals the essential components for genetic control of cell number at the origin of multicellularity in the volvocine lineage.</title>
        <authorList>
            <person name="Featherston J."/>
            <person name="Arakaki Y."/>
            <person name="Hanschen E.R."/>
            <person name="Ferris P.J."/>
            <person name="Michod R.E."/>
            <person name="Olson B.J.S.C."/>
            <person name="Nozaki H."/>
            <person name="Durand P.M."/>
        </authorList>
    </citation>
    <scope>NUCLEOTIDE SEQUENCE [LARGE SCALE GENOMIC DNA]</scope>
    <source>
        <strain evidence="2 3">NIES-571</strain>
    </source>
</reference>
<keyword evidence="3" id="KW-1185">Reference proteome</keyword>
<feature type="compositionally biased region" description="Low complexity" evidence="1">
    <location>
        <begin position="120"/>
        <end position="145"/>
    </location>
</feature>
<sequence length="185" mass="20448">MRADDSVRVRNVAECSAERAHRCQVDAAMLEIVRHCLARINTAHPQGLQAAAELLGPGGYMRLMTLIQAPLPAAAACGAAADGERLQQQQHFQQQQNFQQQLQQHQHQQQRKRPNPEPVQYAAGLPPQGPGAQQQQQRSINSQRSLQRKRQPQPMKAGPVFQSQPIKGMSVAHGPDGRLHNTPSM</sequence>
<comment type="caution">
    <text evidence="2">The sequence shown here is derived from an EMBL/GenBank/DDBJ whole genome shotgun (WGS) entry which is preliminary data.</text>
</comment>
<protein>
    <submittedName>
        <fullName evidence="2">Uncharacterized protein</fullName>
    </submittedName>
</protein>
<name>A0A2J7ZUU1_9CHLO</name>
<feature type="compositionally biased region" description="Low complexity" evidence="1">
    <location>
        <begin position="87"/>
        <end position="107"/>
    </location>
</feature>
<evidence type="ECO:0000313" key="3">
    <source>
        <dbReference type="Proteomes" id="UP000236333"/>
    </source>
</evidence>
<dbReference type="OrthoDB" id="551818at2759"/>
<dbReference type="AlphaFoldDB" id="A0A2J7ZUU1"/>
<gene>
    <name evidence="2" type="ORF">TSOC_009838</name>
</gene>
<feature type="region of interest" description="Disordered" evidence="1">
    <location>
        <begin position="87"/>
        <end position="185"/>
    </location>
</feature>
<accession>A0A2J7ZUU1</accession>
<dbReference type="Proteomes" id="UP000236333">
    <property type="component" value="Unassembled WGS sequence"/>
</dbReference>
<proteinExistence type="predicted"/>
<dbReference type="EMBL" id="PGGS01000431">
    <property type="protein sequence ID" value="PNH04044.1"/>
    <property type="molecule type" value="Genomic_DNA"/>
</dbReference>
<organism evidence="2 3">
    <name type="scientific">Tetrabaena socialis</name>
    <dbReference type="NCBI Taxonomy" id="47790"/>
    <lineage>
        <taxon>Eukaryota</taxon>
        <taxon>Viridiplantae</taxon>
        <taxon>Chlorophyta</taxon>
        <taxon>core chlorophytes</taxon>
        <taxon>Chlorophyceae</taxon>
        <taxon>CS clade</taxon>
        <taxon>Chlamydomonadales</taxon>
        <taxon>Tetrabaenaceae</taxon>
        <taxon>Tetrabaena</taxon>
    </lineage>
</organism>
<evidence type="ECO:0000313" key="2">
    <source>
        <dbReference type="EMBL" id="PNH04044.1"/>
    </source>
</evidence>